<dbReference type="PANTHER" id="PTHR24340:SF41">
    <property type="entry name" value="MUSCLE-SPECIFIC HOMEOBOX PROTEIN TINMAN-RELATED"/>
    <property type="match status" value="1"/>
</dbReference>
<dbReference type="AlphaFoldDB" id="A0A154P318"/>
<evidence type="ECO:0000313" key="8">
    <source>
        <dbReference type="Proteomes" id="UP000076502"/>
    </source>
</evidence>
<dbReference type="SUPFAM" id="SSF46689">
    <property type="entry name" value="Homeodomain-like"/>
    <property type="match status" value="2"/>
</dbReference>
<keyword evidence="2" id="KW-0217">Developmental protein</keyword>
<organism evidence="7 8">
    <name type="scientific">Dufourea novaeangliae</name>
    <name type="common">Sweat bee</name>
    <dbReference type="NCBI Taxonomy" id="178035"/>
    <lineage>
        <taxon>Eukaryota</taxon>
        <taxon>Metazoa</taxon>
        <taxon>Ecdysozoa</taxon>
        <taxon>Arthropoda</taxon>
        <taxon>Hexapoda</taxon>
        <taxon>Insecta</taxon>
        <taxon>Pterygota</taxon>
        <taxon>Neoptera</taxon>
        <taxon>Endopterygota</taxon>
        <taxon>Hymenoptera</taxon>
        <taxon>Apocrita</taxon>
        <taxon>Aculeata</taxon>
        <taxon>Apoidea</taxon>
        <taxon>Anthophila</taxon>
        <taxon>Halictidae</taxon>
        <taxon>Rophitinae</taxon>
        <taxon>Dufourea</taxon>
    </lineage>
</organism>
<feature type="compositionally biased region" description="Polar residues" evidence="5">
    <location>
        <begin position="377"/>
        <end position="386"/>
    </location>
</feature>
<dbReference type="InterPro" id="IPR050394">
    <property type="entry name" value="Homeobox_NK-like"/>
</dbReference>
<evidence type="ECO:0000256" key="1">
    <source>
        <dbReference type="ARBA" id="ARBA00004123"/>
    </source>
</evidence>
<accession>A0A154P318</accession>
<evidence type="ECO:0000313" key="7">
    <source>
        <dbReference type="EMBL" id="KZC06222.1"/>
    </source>
</evidence>
<reference evidence="7 8" key="1">
    <citation type="submission" date="2015-07" db="EMBL/GenBank/DDBJ databases">
        <title>The genome of Dufourea novaeangliae.</title>
        <authorList>
            <person name="Pan H."/>
            <person name="Kapheim K."/>
        </authorList>
    </citation>
    <scope>NUCLEOTIDE SEQUENCE [LARGE SCALE GENOMIC DNA]</scope>
    <source>
        <strain evidence="7">0120121106</strain>
        <tissue evidence="7">Whole body</tissue>
    </source>
</reference>
<gene>
    <name evidence="7" type="ORF">WN55_10131</name>
</gene>
<sequence>MSLSPKQHSSHVQTAGGAHTTPFSVTDILSPIDESYRKLELAIGVGVVTHPQVSPYGNACGGAVSGRVGGNTGSSSASSGSPPLHGGSTPGGGTPGPVSGANDATGGPGGGGVSSGAPGAGMTAMGNPYAAMQLTSQYQYCAAELSPYHHAGPAVGGGATATDPMRSHHPWYAPAPPATNDPRFAISRLMSAAGAGAGTNMAGCSVGQSMGDVTKSSGMGMGVGVGVGVGMGVGAMQFPHLPQRRKRRVLFTQQQVHELERRFKQQKYLSAPEREHLASLINLTPTQTDQAAAAARLIRKAADCFNPQINPSPSGSRPAAGSFLPVHEEESSHRCFETVRAREQRLGGGERAQVKIWFQNHRYKCKRQAKEKMMAEQNAQNQSASSPRRVAVPVLVKDGKPCGSGGGGGGGGGNEGSRGGPSAALASPAPHLTAASSPHGSHHAASSVSHHSVVGVSHVMTSSQSLQHCSYTRAGAQQSMQQQQQPQCGGYLPFQSRAWRENVASGLLAMIQSPSVANGARRAYTRMETGVNALHASDDSYSMKIGRSHVVIEVMERLRKRNFQPKKSYHNLFAFDYCADLIRG</sequence>
<dbReference type="EMBL" id="KQ434809">
    <property type="protein sequence ID" value="KZC06222.1"/>
    <property type="molecule type" value="Genomic_DNA"/>
</dbReference>
<keyword evidence="3 4" id="KW-0539">Nucleus</keyword>
<evidence type="ECO:0000256" key="3">
    <source>
        <dbReference type="PROSITE-ProRule" id="PRU00108"/>
    </source>
</evidence>
<dbReference type="STRING" id="178035.A0A154P318"/>
<name>A0A154P318_DUFNO</name>
<dbReference type="CDD" id="cd00086">
    <property type="entry name" value="homeodomain"/>
    <property type="match status" value="1"/>
</dbReference>
<keyword evidence="8" id="KW-1185">Reference proteome</keyword>
<dbReference type="GO" id="GO:0000981">
    <property type="term" value="F:DNA-binding transcription factor activity, RNA polymerase II-specific"/>
    <property type="evidence" value="ECO:0007669"/>
    <property type="project" value="TreeGrafter"/>
</dbReference>
<evidence type="ECO:0000256" key="2">
    <source>
        <dbReference type="ARBA" id="ARBA00022473"/>
    </source>
</evidence>
<dbReference type="GO" id="GO:0030154">
    <property type="term" value="P:cell differentiation"/>
    <property type="evidence" value="ECO:0007669"/>
    <property type="project" value="TreeGrafter"/>
</dbReference>
<proteinExistence type="predicted"/>
<evidence type="ECO:0000259" key="6">
    <source>
        <dbReference type="PROSITE" id="PS50071"/>
    </source>
</evidence>
<protein>
    <submittedName>
        <fullName evidence="7">Homeobox protein DTH-2</fullName>
    </submittedName>
</protein>
<evidence type="ECO:0000256" key="5">
    <source>
        <dbReference type="SAM" id="MobiDB-lite"/>
    </source>
</evidence>
<keyword evidence="3 4" id="KW-0238">DNA-binding</keyword>
<feature type="region of interest" description="Disordered" evidence="5">
    <location>
        <begin position="1"/>
        <end position="24"/>
    </location>
</feature>
<dbReference type="Proteomes" id="UP000076502">
    <property type="component" value="Unassembled WGS sequence"/>
</dbReference>
<dbReference type="InterPro" id="IPR001356">
    <property type="entry name" value="HD"/>
</dbReference>
<dbReference type="SMART" id="SM00389">
    <property type="entry name" value="HOX"/>
    <property type="match status" value="1"/>
</dbReference>
<feature type="domain" description="Homeobox" evidence="6">
    <location>
        <begin position="242"/>
        <end position="368"/>
    </location>
</feature>
<comment type="subcellular location">
    <subcellularLocation>
        <location evidence="1 3 4">Nucleus</location>
    </subcellularLocation>
</comment>
<feature type="region of interest" description="Disordered" evidence="5">
    <location>
        <begin position="67"/>
        <end position="115"/>
    </location>
</feature>
<dbReference type="GO" id="GO:0005634">
    <property type="term" value="C:nucleus"/>
    <property type="evidence" value="ECO:0007669"/>
    <property type="project" value="UniProtKB-SubCell"/>
</dbReference>
<dbReference type="OrthoDB" id="3137333at2759"/>
<dbReference type="PROSITE" id="PS50071">
    <property type="entry name" value="HOMEOBOX_2"/>
    <property type="match status" value="1"/>
</dbReference>
<feature type="compositionally biased region" description="Low complexity" evidence="5">
    <location>
        <begin position="420"/>
        <end position="450"/>
    </location>
</feature>
<feature type="compositionally biased region" description="Low complexity" evidence="5">
    <location>
        <begin position="73"/>
        <end position="87"/>
    </location>
</feature>
<feature type="region of interest" description="Disordered" evidence="5">
    <location>
        <begin position="369"/>
        <end position="450"/>
    </location>
</feature>
<dbReference type="PANTHER" id="PTHR24340">
    <property type="entry name" value="HOMEOBOX PROTEIN NKX"/>
    <property type="match status" value="1"/>
</dbReference>
<dbReference type="Gene3D" id="1.10.10.60">
    <property type="entry name" value="Homeodomain-like"/>
    <property type="match status" value="1"/>
</dbReference>
<feature type="compositionally biased region" description="Polar residues" evidence="5">
    <location>
        <begin position="1"/>
        <end position="13"/>
    </location>
</feature>
<dbReference type="Pfam" id="PF00046">
    <property type="entry name" value="Homeodomain"/>
    <property type="match status" value="1"/>
</dbReference>
<evidence type="ECO:0000256" key="4">
    <source>
        <dbReference type="RuleBase" id="RU000682"/>
    </source>
</evidence>
<dbReference type="GO" id="GO:0000978">
    <property type="term" value="F:RNA polymerase II cis-regulatory region sequence-specific DNA binding"/>
    <property type="evidence" value="ECO:0007669"/>
    <property type="project" value="TreeGrafter"/>
</dbReference>
<feature type="DNA-binding region" description="Homeobox" evidence="3">
    <location>
        <begin position="244"/>
        <end position="369"/>
    </location>
</feature>
<keyword evidence="3 4" id="KW-0371">Homeobox</keyword>
<feature type="compositionally biased region" description="Gly residues" evidence="5">
    <location>
        <begin position="402"/>
        <end position="419"/>
    </location>
</feature>
<dbReference type="InterPro" id="IPR009057">
    <property type="entry name" value="Homeodomain-like_sf"/>
</dbReference>